<proteinExistence type="predicted"/>
<reference evidence="3 4" key="1">
    <citation type="journal article" date="2015" name="Genome Announc.">
        <title>Complete Genome Sequence of Cupriavidus basilensis 4G11, Isolated from the Oak Ridge Field Research Center Site.</title>
        <authorList>
            <person name="Ray J."/>
            <person name="Waters R.J."/>
            <person name="Skerker J.M."/>
            <person name="Kuehl J.V."/>
            <person name="Price M.N."/>
            <person name="Huang J."/>
            <person name="Chakraborty R."/>
            <person name="Arkin A.P."/>
            <person name="Deutschbauer A."/>
        </authorList>
    </citation>
    <scope>NUCLEOTIDE SEQUENCE [LARGE SCALE GENOMIC DNA]</scope>
    <source>
        <strain evidence="3">4G11</strain>
    </source>
</reference>
<dbReference type="EMBL" id="CP010537">
    <property type="protein sequence ID" value="AJG23145.1"/>
    <property type="molecule type" value="Genomic_DNA"/>
</dbReference>
<feature type="region of interest" description="Disordered" evidence="1">
    <location>
        <begin position="29"/>
        <end position="57"/>
    </location>
</feature>
<evidence type="ECO:0000313" key="4">
    <source>
        <dbReference type="Proteomes" id="UP000031843"/>
    </source>
</evidence>
<organism evidence="3 4">
    <name type="scientific">Cupriavidus basilensis</name>
    <dbReference type="NCBI Taxonomy" id="68895"/>
    <lineage>
        <taxon>Bacteria</taxon>
        <taxon>Pseudomonadati</taxon>
        <taxon>Pseudomonadota</taxon>
        <taxon>Betaproteobacteria</taxon>
        <taxon>Burkholderiales</taxon>
        <taxon>Burkholderiaceae</taxon>
        <taxon>Cupriavidus</taxon>
    </lineage>
</organism>
<evidence type="ECO:0000256" key="1">
    <source>
        <dbReference type="SAM" id="MobiDB-lite"/>
    </source>
</evidence>
<dbReference type="STRING" id="68895.RR42_s1557"/>
<evidence type="ECO:0000256" key="2">
    <source>
        <dbReference type="SAM" id="SignalP"/>
    </source>
</evidence>
<sequence>MKPSISFFAQPGWLAALVLCATLTACGGDSNDKPADPAQPGQPGQPPAATPQLRCAP</sequence>
<gene>
    <name evidence="3" type="ORF">RR42_s1557</name>
</gene>
<keyword evidence="2" id="KW-0732">Signal</keyword>
<dbReference type="KEGG" id="cbw:RR42_s1557"/>
<evidence type="ECO:0008006" key="5">
    <source>
        <dbReference type="Google" id="ProtNLM"/>
    </source>
</evidence>
<dbReference type="PROSITE" id="PS51257">
    <property type="entry name" value="PROKAR_LIPOPROTEIN"/>
    <property type="match status" value="1"/>
</dbReference>
<keyword evidence="4" id="KW-1185">Reference proteome</keyword>
<feature type="chain" id="PRO_5002185723" description="Lipoprotein" evidence="2">
    <location>
        <begin position="28"/>
        <end position="57"/>
    </location>
</feature>
<name>A0A0C4YKT7_9BURK</name>
<accession>A0A0C4YKT7</accession>
<evidence type="ECO:0000313" key="3">
    <source>
        <dbReference type="EMBL" id="AJG23145.1"/>
    </source>
</evidence>
<dbReference type="Proteomes" id="UP000031843">
    <property type="component" value="Chromosome secondary"/>
</dbReference>
<protein>
    <recommendedName>
        <fullName evidence="5">Lipoprotein</fullName>
    </recommendedName>
</protein>
<dbReference type="RefSeq" id="WP_173430733.1">
    <property type="nucleotide sequence ID" value="NZ_CP010537.1"/>
</dbReference>
<feature type="signal peptide" evidence="2">
    <location>
        <begin position="1"/>
        <end position="27"/>
    </location>
</feature>
<dbReference type="AlphaFoldDB" id="A0A0C4YKT7"/>